<feature type="signal peptide" evidence="1">
    <location>
        <begin position="1"/>
        <end position="16"/>
    </location>
</feature>
<feature type="chain" id="PRO_5024329485" evidence="1">
    <location>
        <begin position="17"/>
        <end position="225"/>
    </location>
</feature>
<organism evidence="3">
    <name type="scientific">Mesocestoides corti</name>
    <name type="common">Flatworm</name>
    <dbReference type="NCBI Taxonomy" id="53468"/>
    <lineage>
        <taxon>Eukaryota</taxon>
        <taxon>Metazoa</taxon>
        <taxon>Spiralia</taxon>
        <taxon>Lophotrochozoa</taxon>
        <taxon>Platyhelminthes</taxon>
        <taxon>Cestoda</taxon>
        <taxon>Eucestoda</taxon>
        <taxon>Cyclophyllidea</taxon>
        <taxon>Mesocestoididae</taxon>
        <taxon>Mesocestoides</taxon>
    </lineage>
</organism>
<keyword evidence="1" id="KW-0732">Signal</keyword>
<feature type="domain" description="SCP" evidence="2">
    <location>
        <begin position="22"/>
        <end position="163"/>
    </location>
</feature>
<evidence type="ECO:0000256" key="1">
    <source>
        <dbReference type="SAM" id="SignalP"/>
    </source>
</evidence>
<reference evidence="3" key="1">
    <citation type="submission" date="2019-11" db="UniProtKB">
        <authorList>
            <consortium name="WormBaseParasite"/>
        </authorList>
    </citation>
    <scope>IDENTIFICATION</scope>
</reference>
<dbReference type="Pfam" id="PF00188">
    <property type="entry name" value="CAP"/>
    <property type="match status" value="1"/>
</dbReference>
<evidence type="ECO:0000259" key="2">
    <source>
        <dbReference type="SMART" id="SM00198"/>
    </source>
</evidence>
<proteinExistence type="predicted"/>
<dbReference type="CDD" id="cd05380">
    <property type="entry name" value="CAP_euk"/>
    <property type="match status" value="1"/>
</dbReference>
<dbReference type="SUPFAM" id="SSF55797">
    <property type="entry name" value="PR-1-like"/>
    <property type="match status" value="1"/>
</dbReference>
<evidence type="ECO:0000313" key="3">
    <source>
        <dbReference type="WBParaSite" id="MCU_008723-RA"/>
    </source>
</evidence>
<dbReference type="AlphaFoldDB" id="A0A5K3FNG7"/>
<dbReference type="SMART" id="SM00198">
    <property type="entry name" value="SCP"/>
    <property type="match status" value="1"/>
</dbReference>
<sequence length="225" mass="25088">MRRVIYFVALMLGAVADIPTEEQRTQIVEVLTHLRESVDPPASNMLLMRYSSELETAAQNFLASCSSTDFSPSTLPQDVYDLGRYYDQKGPAYVDMLTQFASESQYYNYDQNQCTKSCNNYKRMILATSNAVGCAQNNCTRQEDASESHLTICLLKKNGGDADERPYKRGESCSECPDGFACHRKQCFDQPLPVMLSPSLTTSTSTILSPVSVANMLIFVFCLNA</sequence>
<dbReference type="PANTHER" id="PTHR10334">
    <property type="entry name" value="CYSTEINE-RICH SECRETORY PROTEIN-RELATED"/>
    <property type="match status" value="1"/>
</dbReference>
<dbReference type="WBParaSite" id="MCU_008723-RA">
    <property type="protein sequence ID" value="MCU_008723-RA"/>
    <property type="gene ID" value="MCU_008723"/>
</dbReference>
<name>A0A5K3FNG7_MESCO</name>
<dbReference type="Gene3D" id="3.40.33.10">
    <property type="entry name" value="CAP"/>
    <property type="match status" value="1"/>
</dbReference>
<accession>A0A5K3FNG7</accession>
<dbReference type="InterPro" id="IPR014044">
    <property type="entry name" value="CAP_dom"/>
</dbReference>
<dbReference type="InterPro" id="IPR035940">
    <property type="entry name" value="CAP_sf"/>
</dbReference>
<dbReference type="InterPro" id="IPR001283">
    <property type="entry name" value="CRISP-related"/>
</dbReference>
<protein>
    <submittedName>
        <fullName evidence="3">SCP domain-containing protein</fullName>
    </submittedName>
</protein>